<dbReference type="InterPro" id="IPR017434">
    <property type="entry name" value="Pase-1_reg-su_3B/C/D_met"/>
</dbReference>
<evidence type="ECO:0000259" key="4">
    <source>
        <dbReference type="PROSITE" id="PS51159"/>
    </source>
</evidence>
<dbReference type="GO" id="GO:0008157">
    <property type="term" value="F:protein phosphatase 1 binding"/>
    <property type="evidence" value="ECO:0007669"/>
    <property type="project" value="TreeGrafter"/>
</dbReference>
<keyword evidence="6" id="KW-1185">Reference proteome</keyword>
<dbReference type="GO" id="GO:0005979">
    <property type="term" value="P:regulation of glycogen biosynthetic process"/>
    <property type="evidence" value="ECO:0007669"/>
    <property type="project" value="TreeGrafter"/>
</dbReference>
<proteinExistence type="predicted"/>
<dbReference type="OrthoDB" id="1881at2759"/>
<dbReference type="GO" id="GO:0005977">
    <property type="term" value="P:glycogen metabolic process"/>
    <property type="evidence" value="ECO:0007669"/>
    <property type="project" value="UniProtKB-KW"/>
</dbReference>
<evidence type="ECO:0000256" key="1">
    <source>
        <dbReference type="ARBA" id="ARBA00022600"/>
    </source>
</evidence>
<name>A0A8S1ELA5_9PELO</name>
<comment type="caution">
    <text evidence="5">The sequence shown here is derived from an EMBL/GenBank/DDBJ whole genome shotgun (WGS) entry which is preliminary data.</text>
</comment>
<evidence type="ECO:0000256" key="3">
    <source>
        <dbReference type="PIRNR" id="PIRNR038207"/>
    </source>
</evidence>
<accession>A0A8S1ELA5</accession>
<evidence type="ECO:0000313" key="5">
    <source>
        <dbReference type="EMBL" id="CAB3400736.1"/>
    </source>
</evidence>
<protein>
    <recommendedName>
        <fullName evidence="3">Protein phosphatase 1 regulatory subunit</fullName>
    </recommendedName>
</protein>
<evidence type="ECO:0000313" key="6">
    <source>
        <dbReference type="Proteomes" id="UP000494206"/>
    </source>
</evidence>
<dbReference type="Gene3D" id="2.60.40.2440">
    <property type="entry name" value="Carbohydrate binding type-21 domain"/>
    <property type="match status" value="1"/>
</dbReference>
<dbReference type="EMBL" id="CADEPM010000002">
    <property type="protein sequence ID" value="CAB3400736.1"/>
    <property type="molecule type" value="Genomic_DNA"/>
</dbReference>
<gene>
    <name evidence="5" type="ORF">CBOVIS_LOCUS3608</name>
</gene>
<dbReference type="AlphaFoldDB" id="A0A8S1ELA5"/>
<sequence>MEMGREREWETCSHSAPASFPVFSSSGCRRAASFPYFGDTTIQPSSLKVRSQSESEGLNKIRMTQVKFEAIRNRLCANTIKEKDEGSDYQSHSSSSSDCDVDDGEVFCAGNLELTEEVTDLKSVRFADDCGQELYMIRVATEPSNCPPRLSPSVLRRYRGDSFEEEQRPHEPAPVWNLLFKQPAADYANFRNNLEKNKVTLENVIVNNDSYKVVGTIKVANIAFEKKVFVRYSMNGWASYMDKAAVYQPTTSKVHDTFKFELDLPSSVEKVHKIEFCICFKTNDAEYWDSNGGVNYALQSEQHNIPQPPPRRTSLFGRVTFSTKYLDRDDAYKLDYNDWSKFASWKNLSTDGPYW</sequence>
<dbReference type="PROSITE" id="PS51257">
    <property type="entry name" value="PROKAR_LIPOPROTEIN"/>
    <property type="match status" value="1"/>
</dbReference>
<dbReference type="Pfam" id="PF03370">
    <property type="entry name" value="CBM_21"/>
    <property type="match status" value="1"/>
</dbReference>
<dbReference type="GO" id="GO:2001069">
    <property type="term" value="F:glycogen binding"/>
    <property type="evidence" value="ECO:0007669"/>
    <property type="project" value="TreeGrafter"/>
</dbReference>
<dbReference type="InterPro" id="IPR050782">
    <property type="entry name" value="PP1_regulatory_subunit_3"/>
</dbReference>
<dbReference type="Proteomes" id="UP000494206">
    <property type="component" value="Unassembled WGS sequence"/>
</dbReference>
<organism evidence="5 6">
    <name type="scientific">Caenorhabditis bovis</name>
    <dbReference type="NCBI Taxonomy" id="2654633"/>
    <lineage>
        <taxon>Eukaryota</taxon>
        <taxon>Metazoa</taxon>
        <taxon>Ecdysozoa</taxon>
        <taxon>Nematoda</taxon>
        <taxon>Chromadorea</taxon>
        <taxon>Rhabditida</taxon>
        <taxon>Rhabditina</taxon>
        <taxon>Rhabditomorpha</taxon>
        <taxon>Rhabditoidea</taxon>
        <taxon>Rhabditidae</taxon>
        <taxon>Peloderinae</taxon>
        <taxon>Caenorhabditis</taxon>
    </lineage>
</organism>
<keyword evidence="2 3" id="KW-0119">Carbohydrate metabolism</keyword>
<dbReference type="PANTHER" id="PTHR12307">
    <property type="entry name" value="PROTEIN PHOSPHATASE 1 REGULATORY SUBUNIT"/>
    <property type="match status" value="1"/>
</dbReference>
<dbReference type="InterPro" id="IPR038175">
    <property type="entry name" value="CBM21_dom_sf"/>
</dbReference>
<evidence type="ECO:0000256" key="2">
    <source>
        <dbReference type="ARBA" id="ARBA00023277"/>
    </source>
</evidence>
<dbReference type="GO" id="GO:0000164">
    <property type="term" value="C:protein phosphatase type 1 complex"/>
    <property type="evidence" value="ECO:0007669"/>
    <property type="project" value="TreeGrafter"/>
</dbReference>
<reference evidence="5 6" key="1">
    <citation type="submission" date="2020-04" db="EMBL/GenBank/DDBJ databases">
        <authorList>
            <person name="Laetsch R D."/>
            <person name="Stevens L."/>
            <person name="Kumar S."/>
            <person name="Blaxter L. M."/>
        </authorList>
    </citation>
    <scope>NUCLEOTIDE SEQUENCE [LARGE SCALE GENOMIC DNA]</scope>
</reference>
<feature type="domain" description="CBM21" evidence="4">
    <location>
        <begin position="191"/>
        <end position="299"/>
    </location>
</feature>
<dbReference type="PIRSF" id="PIRSF038207">
    <property type="entry name" value="PP1_GT_animal"/>
    <property type="match status" value="1"/>
</dbReference>
<dbReference type="PANTHER" id="PTHR12307:SF48">
    <property type="entry name" value="PROTEIN PHOSPHATASE 1 REGULATORY SUBUNIT"/>
    <property type="match status" value="1"/>
</dbReference>
<keyword evidence="1 3" id="KW-0321">Glycogen metabolism</keyword>
<dbReference type="InterPro" id="IPR005036">
    <property type="entry name" value="CBM21_dom"/>
</dbReference>
<dbReference type="PROSITE" id="PS51159">
    <property type="entry name" value="CBM21"/>
    <property type="match status" value="1"/>
</dbReference>